<evidence type="ECO:0000313" key="2">
    <source>
        <dbReference type="Proteomes" id="UP000694557"/>
    </source>
</evidence>
<keyword evidence="2" id="KW-1185">Reference proteome</keyword>
<dbReference type="Ensembl" id="ENSOKIT00005035651.1">
    <property type="protein sequence ID" value="ENSOKIP00005033774.1"/>
    <property type="gene ID" value="ENSOKIG00005014458.1"/>
</dbReference>
<evidence type="ECO:0000313" key="1">
    <source>
        <dbReference type="Ensembl" id="ENSOKIP00005033774.1"/>
    </source>
</evidence>
<organism evidence="1 2">
    <name type="scientific">Oncorhynchus kisutch</name>
    <name type="common">Coho salmon</name>
    <name type="synonym">Salmo kisutch</name>
    <dbReference type="NCBI Taxonomy" id="8019"/>
    <lineage>
        <taxon>Eukaryota</taxon>
        <taxon>Metazoa</taxon>
        <taxon>Chordata</taxon>
        <taxon>Craniata</taxon>
        <taxon>Vertebrata</taxon>
        <taxon>Euteleostomi</taxon>
        <taxon>Actinopterygii</taxon>
        <taxon>Neopterygii</taxon>
        <taxon>Teleostei</taxon>
        <taxon>Protacanthopterygii</taxon>
        <taxon>Salmoniformes</taxon>
        <taxon>Salmonidae</taxon>
        <taxon>Salmoninae</taxon>
        <taxon>Oncorhynchus</taxon>
    </lineage>
</organism>
<dbReference type="Proteomes" id="UP000694557">
    <property type="component" value="Unassembled WGS sequence"/>
</dbReference>
<reference evidence="1" key="2">
    <citation type="submission" date="2025-09" db="UniProtKB">
        <authorList>
            <consortium name="Ensembl"/>
        </authorList>
    </citation>
    <scope>IDENTIFICATION</scope>
</reference>
<dbReference type="SUPFAM" id="SSF56436">
    <property type="entry name" value="C-type lectin-like"/>
    <property type="match status" value="1"/>
</dbReference>
<proteinExistence type="predicted"/>
<protein>
    <submittedName>
        <fullName evidence="1">Uncharacterized protein</fullName>
    </submittedName>
</protein>
<sequence>LQCFPPSILQVEHLRDSSSAGTVFFFPPLSHPSQMKCRYAAPGGHLVSVHNNNVFLSLSLLLTTSFSLSLPPLSVVSLCGLTAPTGTPGEPIACWTSHEDCIGKWNDHMYFTKKSYMCSFKNRV</sequence>
<reference evidence="1" key="1">
    <citation type="submission" date="2025-08" db="UniProtKB">
        <authorList>
            <consortium name="Ensembl"/>
        </authorList>
    </citation>
    <scope>IDENTIFICATION</scope>
</reference>
<dbReference type="InterPro" id="IPR016187">
    <property type="entry name" value="CTDL_fold"/>
</dbReference>
<accession>A0A8C7FUZ3</accession>
<name>A0A8C7FUZ3_ONCKI</name>
<dbReference type="AlphaFoldDB" id="A0A8C7FUZ3"/>